<evidence type="ECO:0000313" key="2">
    <source>
        <dbReference type="Proteomes" id="UP000886844"/>
    </source>
</evidence>
<protein>
    <submittedName>
        <fullName evidence="1">Uncharacterized protein</fullName>
    </submittedName>
</protein>
<accession>A0A9D1Z148</accession>
<sequence length="204" mass="23726">MKKYLILYAVLVTAALLFALRHYRGENQRLAQNQEALAADLTHYRTRAGEEAASAQVLRLRCAEFERLRAEDAAEIRRLGIRLRRLEATARLASATQVRVQTPLRDTVIVRRDTSGVLGPTGRPRLDTLKAFRWQDPWIHIEGYIARDSVRCRVSSVDTLRQVIHRIPRRFLFIRWGTKALRQEIVSTNPHTRIVYAEYVRIER</sequence>
<organism evidence="1 2">
    <name type="scientific">Candidatus Alistipes intestinigallinarum</name>
    <dbReference type="NCBI Taxonomy" id="2838440"/>
    <lineage>
        <taxon>Bacteria</taxon>
        <taxon>Pseudomonadati</taxon>
        <taxon>Bacteroidota</taxon>
        <taxon>Bacteroidia</taxon>
        <taxon>Bacteroidales</taxon>
        <taxon>Rikenellaceae</taxon>
        <taxon>Alistipes</taxon>
    </lineage>
</organism>
<proteinExistence type="predicted"/>
<gene>
    <name evidence="1" type="ORF">H9828_08575</name>
</gene>
<reference evidence="1" key="2">
    <citation type="submission" date="2021-04" db="EMBL/GenBank/DDBJ databases">
        <authorList>
            <person name="Gilroy R."/>
        </authorList>
    </citation>
    <scope>NUCLEOTIDE SEQUENCE</scope>
    <source>
        <strain evidence="1">5134</strain>
    </source>
</reference>
<name>A0A9D1Z148_9BACT</name>
<reference evidence="1" key="1">
    <citation type="journal article" date="2021" name="PeerJ">
        <title>Extensive microbial diversity within the chicken gut microbiome revealed by metagenomics and culture.</title>
        <authorList>
            <person name="Gilroy R."/>
            <person name="Ravi A."/>
            <person name="Getino M."/>
            <person name="Pursley I."/>
            <person name="Horton D.L."/>
            <person name="Alikhan N.F."/>
            <person name="Baker D."/>
            <person name="Gharbi K."/>
            <person name="Hall N."/>
            <person name="Watson M."/>
            <person name="Adriaenssens E.M."/>
            <person name="Foster-Nyarko E."/>
            <person name="Jarju S."/>
            <person name="Secka A."/>
            <person name="Antonio M."/>
            <person name="Oren A."/>
            <person name="Chaudhuri R.R."/>
            <person name="La Ragione R."/>
            <person name="Hildebrand F."/>
            <person name="Pallen M.J."/>
        </authorList>
    </citation>
    <scope>NUCLEOTIDE SEQUENCE</scope>
    <source>
        <strain evidence="1">5134</strain>
    </source>
</reference>
<dbReference type="Proteomes" id="UP000886844">
    <property type="component" value="Unassembled WGS sequence"/>
</dbReference>
<dbReference type="Pfam" id="PF20186">
    <property type="entry name" value="DUF6549"/>
    <property type="match status" value="1"/>
</dbReference>
<dbReference type="InterPro" id="IPR046679">
    <property type="entry name" value="DUF6549"/>
</dbReference>
<comment type="caution">
    <text evidence="1">The sequence shown here is derived from an EMBL/GenBank/DDBJ whole genome shotgun (WGS) entry which is preliminary data.</text>
</comment>
<dbReference type="AlphaFoldDB" id="A0A9D1Z148"/>
<dbReference type="EMBL" id="DXDA01000066">
    <property type="protein sequence ID" value="HIY69458.1"/>
    <property type="molecule type" value="Genomic_DNA"/>
</dbReference>
<evidence type="ECO:0000313" key="1">
    <source>
        <dbReference type="EMBL" id="HIY69458.1"/>
    </source>
</evidence>